<evidence type="ECO:0000313" key="4">
    <source>
        <dbReference type="EMBL" id="RRG19188.1"/>
    </source>
</evidence>
<dbReference type="Pfam" id="PF10988">
    <property type="entry name" value="DUF2807"/>
    <property type="match status" value="1"/>
</dbReference>
<feature type="domain" description="Putative auto-transporter adhesin head GIN" evidence="3">
    <location>
        <begin position="44"/>
        <end position="224"/>
    </location>
</feature>
<keyword evidence="5" id="KW-1185">Reference proteome</keyword>
<protein>
    <submittedName>
        <fullName evidence="4">DUF2807 domain-containing protein</fullName>
    </submittedName>
</protein>
<feature type="chain" id="PRO_5018975882" evidence="2">
    <location>
        <begin position="25"/>
        <end position="240"/>
    </location>
</feature>
<dbReference type="RefSeq" id="WP_125031997.1">
    <property type="nucleotide sequence ID" value="NZ_JAPXVP010000021.1"/>
</dbReference>
<name>A0A425XX05_9BACT</name>
<gene>
    <name evidence="4" type="ORF">DWB61_16445</name>
</gene>
<evidence type="ECO:0000256" key="1">
    <source>
        <dbReference type="SAM" id="MobiDB-lite"/>
    </source>
</evidence>
<dbReference type="EMBL" id="QQWG01000024">
    <property type="protein sequence ID" value="RRG19188.1"/>
    <property type="molecule type" value="Genomic_DNA"/>
</dbReference>
<accession>A0A425XX05</accession>
<reference evidence="4 5" key="1">
    <citation type="submission" date="2018-07" db="EMBL/GenBank/DDBJ databases">
        <title>Draft genome sequence of Ancylomarina sp. M1P.</title>
        <authorList>
            <person name="Yadav S."/>
            <person name="Villanueva L."/>
            <person name="Damste J.S.S."/>
        </authorList>
    </citation>
    <scope>NUCLEOTIDE SEQUENCE [LARGE SCALE GENOMIC DNA]</scope>
    <source>
        <strain evidence="4 5">M1P</strain>
    </source>
</reference>
<organism evidence="4 5">
    <name type="scientific">Ancylomarina euxinus</name>
    <dbReference type="NCBI Taxonomy" id="2283627"/>
    <lineage>
        <taxon>Bacteria</taxon>
        <taxon>Pseudomonadati</taxon>
        <taxon>Bacteroidota</taxon>
        <taxon>Bacteroidia</taxon>
        <taxon>Marinilabiliales</taxon>
        <taxon>Marinifilaceae</taxon>
        <taxon>Ancylomarina</taxon>
    </lineage>
</organism>
<evidence type="ECO:0000259" key="3">
    <source>
        <dbReference type="Pfam" id="PF10988"/>
    </source>
</evidence>
<dbReference type="Gene3D" id="2.160.20.120">
    <property type="match status" value="1"/>
</dbReference>
<feature type="compositionally biased region" description="Polar residues" evidence="1">
    <location>
        <begin position="228"/>
        <end position="240"/>
    </location>
</feature>
<proteinExistence type="predicted"/>
<dbReference type="PROSITE" id="PS51257">
    <property type="entry name" value="PROKAR_LIPOPROTEIN"/>
    <property type="match status" value="1"/>
</dbReference>
<dbReference type="Proteomes" id="UP000285794">
    <property type="component" value="Unassembled WGS sequence"/>
</dbReference>
<comment type="caution">
    <text evidence="4">The sequence shown here is derived from an EMBL/GenBank/DDBJ whole genome shotgun (WGS) entry which is preliminary data.</text>
</comment>
<dbReference type="InterPro" id="IPR021255">
    <property type="entry name" value="DUF2807"/>
</dbReference>
<feature type="signal peptide" evidence="2">
    <location>
        <begin position="1"/>
        <end position="24"/>
    </location>
</feature>
<feature type="region of interest" description="Disordered" evidence="1">
    <location>
        <begin position="211"/>
        <end position="240"/>
    </location>
</feature>
<dbReference type="AlphaFoldDB" id="A0A425XX05"/>
<evidence type="ECO:0000256" key="2">
    <source>
        <dbReference type="SAM" id="SignalP"/>
    </source>
</evidence>
<evidence type="ECO:0000313" key="5">
    <source>
        <dbReference type="Proteomes" id="UP000285794"/>
    </source>
</evidence>
<dbReference type="OrthoDB" id="942536at2"/>
<keyword evidence="2" id="KW-0732">Signal</keyword>
<sequence>MKQINRISLFLMVLVLGTTSCINAQFSGEKGNGNLVKQDREIGHFTAISAGTGLDVFVVQGDKEAITVETDDNLQDNIITEVRGGKLVVKVEERIRRAKAMSVYITLVDVNEIHISSGCDFETKSTIKVKELDIEVSSGADAKLDIHADKLSCSVSSGADADLWGTAKYFYAKASSGSDLDAHELTAKICKAKASSGADITVNATEEIDASASSGGDVTYYGNPTKVDVNTSSGGDVNRR</sequence>